<name>X0YAX8_9ZZZZ</name>
<reference evidence="1" key="1">
    <citation type="journal article" date="2014" name="Front. Microbiol.">
        <title>High frequency of phylogenetically diverse reductive dehalogenase-homologous genes in deep subseafloor sedimentary metagenomes.</title>
        <authorList>
            <person name="Kawai M."/>
            <person name="Futagami T."/>
            <person name="Toyoda A."/>
            <person name="Takaki Y."/>
            <person name="Nishi S."/>
            <person name="Hori S."/>
            <person name="Arai W."/>
            <person name="Tsubouchi T."/>
            <person name="Morono Y."/>
            <person name="Uchiyama I."/>
            <person name="Ito T."/>
            <person name="Fujiyama A."/>
            <person name="Inagaki F."/>
            <person name="Takami H."/>
        </authorList>
    </citation>
    <scope>NUCLEOTIDE SEQUENCE</scope>
    <source>
        <strain evidence="1">Expedition CK06-06</strain>
    </source>
</reference>
<accession>X0YAX8</accession>
<feature type="non-terminal residue" evidence="1">
    <location>
        <position position="1"/>
    </location>
</feature>
<proteinExistence type="predicted"/>
<organism evidence="1">
    <name type="scientific">marine sediment metagenome</name>
    <dbReference type="NCBI Taxonomy" id="412755"/>
    <lineage>
        <taxon>unclassified sequences</taxon>
        <taxon>metagenomes</taxon>
        <taxon>ecological metagenomes</taxon>
    </lineage>
</organism>
<dbReference type="EMBL" id="BARS01044234">
    <property type="protein sequence ID" value="GAG34006.1"/>
    <property type="molecule type" value="Genomic_DNA"/>
</dbReference>
<gene>
    <name evidence="1" type="ORF">S01H1_66869</name>
</gene>
<comment type="caution">
    <text evidence="1">The sequence shown here is derived from an EMBL/GenBank/DDBJ whole genome shotgun (WGS) entry which is preliminary data.</text>
</comment>
<sequence length="124" mass="14449">YAKNFPKVGHNRCDLQVRKPEKRYYTCGEPITMFGINHNGWAVPCCNIRSDYPKHKDVLLGKMDDSPGRIFELYQGVLLPEDKYPCSICMGKQWHASQKIVHDEILEDLRNDQATRIFNDHIVK</sequence>
<evidence type="ECO:0008006" key="2">
    <source>
        <dbReference type="Google" id="ProtNLM"/>
    </source>
</evidence>
<protein>
    <recommendedName>
        <fullName evidence="2">4Fe4S-binding SPASM domain-containing protein</fullName>
    </recommendedName>
</protein>
<evidence type="ECO:0000313" key="1">
    <source>
        <dbReference type="EMBL" id="GAG34006.1"/>
    </source>
</evidence>
<dbReference type="AlphaFoldDB" id="X0YAX8"/>